<accession>A0ABW3D9S3</accession>
<dbReference type="EMBL" id="JBHTIU010000028">
    <property type="protein sequence ID" value="MFD0869244.1"/>
    <property type="molecule type" value="Genomic_DNA"/>
</dbReference>
<dbReference type="Proteomes" id="UP001597120">
    <property type="component" value="Unassembled WGS sequence"/>
</dbReference>
<dbReference type="SUPFAM" id="SSF56112">
    <property type="entry name" value="Protein kinase-like (PK-like)"/>
    <property type="match status" value="1"/>
</dbReference>
<comment type="caution">
    <text evidence="2">The sequence shown here is derived from an EMBL/GenBank/DDBJ whole genome shotgun (WGS) entry which is preliminary data.</text>
</comment>
<sequence>MSDVQAQSILVQLKNQGILQPACILDREMSGTTAGKVYTVGFRDEPLYVLKIDGPKHVELVASFLQTYAGLIFPKLYFVDPAHQFFVYEYIQGTANKEMGSKSEWLSALAESLINRYQRDSADQGWGWLDEPLADSWPSFLQQRILEARDQIGGLLPQDDHDWVKQLPEAIYRSDNLQAYLLHGDCGVHNFIFDSSVLRGVIDPAPMVGPPHYDFLFAFCSSPDDLTMDTLRQAARTLHPSLWQWDNHRSLVEEVLVQLYCRIATCLKYHSSHLPEYLEAWAYWSKLRNEAIT</sequence>
<evidence type="ECO:0000313" key="3">
    <source>
        <dbReference type="Proteomes" id="UP001597120"/>
    </source>
</evidence>
<dbReference type="InterPro" id="IPR002575">
    <property type="entry name" value="Aminoglycoside_PTrfase"/>
</dbReference>
<evidence type="ECO:0000313" key="2">
    <source>
        <dbReference type="EMBL" id="MFD0869244.1"/>
    </source>
</evidence>
<feature type="domain" description="Aminoglycoside phosphotransferase" evidence="1">
    <location>
        <begin position="83"/>
        <end position="238"/>
    </location>
</feature>
<dbReference type="InterPro" id="IPR011009">
    <property type="entry name" value="Kinase-like_dom_sf"/>
</dbReference>
<dbReference type="RefSeq" id="WP_379287519.1">
    <property type="nucleotide sequence ID" value="NZ_JBHTIU010000028.1"/>
</dbReference>
<gene>
    <name evidence="2" type="ORF">ACFQ03_08775</name>
</gene>
<reference evidence="3" key="1">
    <citation type="journal article" date="2019" name="Int. J. Syst. Evol. Microbiol.">
        <title>The Global Catalogue of Microorganisms (GCM) 10K type strain sequencing project: providing services to taxonomists for standard genome sequencing and annotation.</title>
        <authorList>
            <consortium name="The Broad Institute Genomics Platform"/>
            <consortium name="The Broad Institute Genome Sequencing Center for Infectious Disease"/>
            <person name="Wu L."/>
            <person name="Ma J."/>
        </authorList>
    </citation>
    <scope>NUCLEOTIDE SEQUENCE [LARGE SCALE GENOMIC DNA]</scope>
    <source>
        <strain evidence="3">CCUG 57263</strain>
    </source>
</reference>
<proteinExistence type="predicted"/>
<name>A0ABW3D9S3_9BACL</name>
<organism evidence="2 3">
    <name type="scientific">Paenibacillus residui</name>
    <dbReference type="NCBI Taxonomy" id="629724"/>
    <lineage>
        <taxon>Bacteria</taxon>
        <taxon>Bacillati</taxon>
        <taxon>Bacillota</taxon>
        <taxon>Bacilli</taxon>
        <taxon>Bacillales</taxon>
        <taxon>Paenibacillaceae</taxon>
        <taxon>Paenibacillus</taxon>
    </lineage>
</organism>
<keyword evidence="3" id="KW-1185">Reference proteome</keyword>
<evidence type="ECO:0000259" key="1">
    <source>
        <dbReference type="Pfam" id="PF01636"/>
    </source>
</evidence>
<dbReference type="Gene3D" id="3.90.1200.10">
    <property type="match status" value="1"/>
</dbReference>
<dbReference type="Pfam" id="PF01636">
    <property type="entry name" value="APH"/>
    <property type="match status" value="1"/>
</dbReference>
<protein>
    <submittedName>
        <fullName evidence="2">Phosphotransferase</fullName>
    </submittedName>
</protein>